<feature type="non-terminal residue" evidence="2">
    <location>
        <position position="201"/>
    </location>
</feature>
<dbReference type="InterPro" id="IPR000477">
    <property type="entry name" value="RT_dom"/>
</dbReference>
<dbReference type="SUPFAM" id="SSF56672">
    <property type="entry name" value="DNA/RNA polymerases"/>
    <property type="match status" value="1"/>
</dbReference>
<gene>
    <name evidence="2" type="ORF">L195_g052662</name>
</gene>
<sequence>MPFELTNAPSTFQAAMNDLLRPFLCKFALVFFDDILVYSPDWNTHLTHLQQVLQALATNQFYAKLSKCQFGVSSVEYLGHVILAEGVQADPSKIQAMVDWPVPKNITALRAFLGITGFYRRFVLNYATIASPLTDLLKSNAFTWTDAADKAFTALKTTMTKLPLLTLPDFSLPFEVTTDASLHAVGVVLSQQSKPLAFFSK</sequence>
<dbReference type="STRING" id="57577.A0A2K3K6B3"/>
<comment type="caution">
    <text evidence="2">The sequence shown here is derived from an EMBL/GenBank/DDBJ whole genome shotgun (WGS) entry which is preliminary data.</text>
</comment>
<evidence type="ECO:0000313" key="3">
    <source>
        <dbReference type="Proteomes" id="UP000236291"/>
    </source>
</evidence>
<protein>
    <submittedName>
        <fullName evidence="2">Putative retroelement pol polyprotein</fullName>
    </submittedName>
</protein>
<dbReference type="CDD" id="cd01647">
    <property type="entry name" value="RT_LTR"/>
    <property type="match status" value="1"/>
</dbReference>
<evidence type="ECO:0000313" key="2">
    <source>
        <dbReference type="EMBL" id="PNX61838.1"/>
    </source>
</evidence>
<dbReference type="FunFam" id="3.30.70.270:FF:000020">
    <property type="entry name" value="Transposon Tf2-6 polyprotein-like Protein"/>
    <property type="match status" value="1"/>
</dbReference>
<organism evidence="2 3">
    <name type="scientific">Trifolium pratense</name>
    <name type="common">Red clover</name>
    <dbReference type="NCBI Taxonomy" id="57577"/>
    <lineage>
        <taxon>Eukaryota</taxon>
        <taxon>Viridiplantae</taxon>
        <taxon>Streptophyta</taxon>
        <taxon>Embryophyta</taxon>
        <taxon>Tracheophyta</taxon>
        <taxon>Spermatophyta</taxon>
        <taxon>Magnoliopsida</taxon>
        <taxon>eudicotyledons</taxon>
        <taxon>Gunneridae</taxon>
        <taxon>Pentapetalae</taxon>
        <taxon>rosids</taxon>
        <taxon>fabids</taxon>
        <taxon>Fabales</taxon>
        <taxon>Fabaceae</taxon>
        <taxon>Papilionoideae</taxon>
        <taxon>50 kb inversion clade</taxon>
        <taxon>NPAAA clade</taxon>
        <taxon>Hologalegina</taxon>
        <taxon>IRL clade</taxon>
        <taxon>Trifolieae</taxon>
        <taxon>Trifolium</taxon>
    </lineage>
</organism>
<dbReference type="AlphaFoldDB" id="A0A2K3K6B3"/>
<dbReference type="PANTHER" id="PTHR33064:SF37">
    <property type="entry name" value="RIBONUCLEASE H"/>
    <property type="match status" value="1"/>
</dbReference>
<reference evidence="2 3" key="1">
    <citation type="journal article" date="2014" name="Am. J. Bot.">
        <title>Genome assembly and annotation for red clover (Trifolium pratense; Fabaceae).</title>
        <authorList>
            <person name="Istvanek J."/>
            <person name="Jaros M."/>
            <person name="Krenek A."/>
            <person name="Repkova J."/>
        </authorList>
    </citation>
    <scope>NUCLEOTIDE SEQUENCE [LARGE SCALE GENOMIC DNA]</scope>
    <source>
        <strain evidence="3">cv. Tatra</strain>
        <tissue evidence="2">Young leaves</tissue>
    </source>
</reference>
<dbReference type="Pfam" id="PF00078">
    <property type="entry name" value="RVT_1"/>
    <property type="match status" value="1"/>
</dbReference>
<dbReference type="PROSITE" id="PS50878">
    <property type="entry name" value="RT_POL"/>
    <property type="match status" value="1"/>
</dbReference>
<dbReference type="InterPro" id="IPR043128">
    <property type="entry name" value="Rev_trsase/Diguanyl_cyclase"/>
</dbReference>
<dbReference type="InterPro" id="IPR043502">
    <property type="entry name" value="DNA/RNA_pol_sf"/>
</dbReference>
<dbReference type="InterPro" id="IPR041577">
    <property type="entry name" value="RT_RNaseH_2"/>
</dbReference>
<dbReference type="Proteomes" id="UP000236291">
    <property type="component" value="Unassembled WGS sequence"/>
</dbReference>
<evidence type="ECO:0000259" key="1">
    <source>
        <dbReference type="PROSITE" id="PS50878"/>
    </source>
</evidence>
<dbReference type="Gene3D" id="3.30.70.270">
    <property type="match status" value="2"/>
</dbReference>
<name>A0A2K3K6B3_TRIPR</name>
<reference evidence="2 3" key="2">
    <citation type="journal article" date="2017" name="Front. Plant Sci.">
        <title>Gene Classification and Mining of Molecular Markers Useful in Red Clover (Trifolium pratense) Breeding.</title>
        <authorList>
            <person name="Istvanek J."/>
            <person name="Dluhosova J."/>
            <person name="Dluhos P."/>
            <person name="Patkova L."/>
            <person name="Nedelnik J."/>
            <person name="Repkova J."/>
        </authorList>
    </citation>
    <scope>NUCLEOTIDE SEQUENCE [LARGE SCALE GENOMIC DNA]</scope>
    <source>
        <strain evidence="3">cv. Tatra</strain>
        <tissue evidence="2">Young leaves</tissue>
    </source>
</reference>
<dbReference type="EMBL" id="ASHM01086234">
    <property type="protein sequence ID" value="PNX61838.1"/>
    <property type="molecule type" value="Genomic_DNA"/>
</dbReference>
<dbReference type="Pfam" id="PF17919">
    <property type="entry name" value="RT_RNaseH_2"/>
    <property type="match status" value="1"/>
</dbReference>
<accession>A0A2K3K6B3</accession>
<proteinExistence type="predicted"/>
<dbReference type="InterPro" id="IPR051320">
    <property type="entry name" value="Viral_Replic_Matur_Polypro"/>
</dbReference>
<dbReference type="FunFam" id="3.30.70.270:FF:000003">
    <property type="entry name" value="Transposon Ty3-G Gag-Pol polyprotein"/>
    <property type="match status" value="1"/>
</dbReference>
<feature type="domain" description="Reverse transcriptase" evidence="1">
    <location>
        <begin position="1"/>
        <end position="82"/>
    </location>
</feature>
<dbReference type="PANTHER" id="PTHR33064">
    <property type="entry name" value="POL PROTEIN"/>
    <property type="match status" value="1"/>
</dbReference>